<sequence length="227" mass="26255">MEVAKPAGLFKRLVARGIDFTFIAIISVGIIFIFTKPQKFGHSTFPEPWNFYVWSLITTLSIFLFMIAIPLATKGWSIGMKIMKIKITAVDDTNIYKVILKREIFFAFAWIFVSLLVLIVINHTLINASAEIKGYKNPTQKMTQWEKTRITFTGSISGLVWFAQMWLAITVIPNPEKRGWNDKFAHCQMINTNKKINKQIEEQNTIISPTEIENKIVEWIDTKEKYE</sequence>
<evidence type="ECO:0000256" key="5">
    <source>
        <dbReference type="SAM" id="Phobius"/>
    </source>
</evidence>
<keyword evidence="4 5" id="KW-0472">Membrane</keyword>
<evidence type="ECO:0000256" key="4">
    <source>
        <dbReference type="ARBA" id="ARBA00023136"/>
    </source>
</evidence>
<organism evidence="7 8">
    <name type="scientific">Mycoplasma marinum</name>
    <dbReference type="NCBI Taxonomy" id="1937190"/>
    <lineage>
        <taxon>Bacteria</taxon>
        <taxon>Bacillati</taxon>
        <taxon>Mycoplasmatota</taxon>
        <taxon>Mollicutes</taxon>
        <taxon>Mycoplasmataceae</taxon>
        <taxon>Mycoplasma</taxon>
    </lineage>
</organism>
<dbReference type="GO" id="GO:0016020">
    <property type="term" value="C:membrane"/>
    <property type="evidence" value="ECO:0007669"/>
    <property type="project" value="UniProtKB-SubCell"/>
</dbReference>
<feature type="domain" description="RDD" evidence="6">
    <location>
        <begin position="7"/>
        <end position="185"/>
    </location>
</feature>
<dbReference type="Proteomes" id="UP000294192">
    <property type="component" value="Unassembled WGS sequence"/>
</dbReference>
<dbReference type="InterPro" id="IPR010432">
    <property type="entry name" value="RDD"/>
</dbReference>
<dbReference type="Pfam" id="PF06271">
    <property type="entry name" value="RDD"/>
    <property type="match status" value="1"/>
</dbReference>
<accession>A0A4R0XRM4</accession>
<feature type="transmembrane region" description="Helical" evidence="5">
    <location>
        <begin position="51"/>
        <end position="73"/>
    </location>
</feature>
<evidence type="ECO:0000256" key="1">
    <source>
        <dbReference type="ARBA" id="ARBA00004141"/>
    </source>
</evidence>
<keyword evidence="2 5" id="KW-0812">Transmembrane</keyword>
<protein>
    <recommendedName>
        <fullName evidence="6">RDD domain-containing protein</fullName>
    </recommendedName>
</protein>
<feature type="transmembrane region" description="Helical" evidence="5">
    <location>
        <begin position="150"/>
        <end position="172"/>
    </location>
</feature>
<keyword evidence="8" id="KW-1185">Reference proteome</keyword>
<dbReference type="AlphaFoldDB" id="A0A4R0XRM4"/>
<reference evidence="7 8" key="1">
    <citation type="submission" date="2018-02" db="EMBL/GenBank/DDBJ databases">
        <title>Mycoplasma marinum and Mycoplasma todarodis sp. nov., moderately halophilic and psychrotolerant mycoplasmas isolated from cephalopods.</title>
        <authorList>
            <person name="Viver T."/>
        </authorList>
    </citation>
    <scope>NUCLEOTIDE SEQUENCE [LARGE SCALE GENOMIC DNA]</scope>
    <source>
        <strain evidence="7 8">PE</strain>
    </source>
</reference>
<feature type="transmembrane region" description="Helical" evidence="5">
    <location>
        <begin position="13"/>
        <end position="35"/>
    </location>
</feature>
<name>A0A4R0XRM4_9MOLU</name>
<dbReference type="RefSeq" id="WP_131598702.1">
    <property type="nucleotide sequence ID" value="NZ_CBDBYK010000008.1"/>
</dbReference>
<evidence type="ECO:0000256" key="3">
    <source>
        <dbReference type="ARBA" id="ARBA00022989"/>
    </source>
</evidence>
<feature type="transmembrane region" description="Helical" evidence="5">
    <location>
        <begin position="104"/>
        <end position="130"/>
    </location>
</feature>
<dbReference type="OrthoDB" id="398817at2"/>
<dbReference type="EMBL" id="PSZO01000005">
    <property type="protein sequence ID" value="TCG11525.1"/>
    <property type="molecule type" value="Genomic_DNA"/>
</dbReference>
<keyword evidence="3 5" id="KW-1133">Transmembrane helix</keyword>
<evidence type="ECO:0000256" key="2">
    <source>
        <dbReference type="ARBA" id="ARBA00022692"/>
    </source>
</evidence>
<evidence type="ECO:0000313" key="8">
    <source>
        <dbReference type="Proteomes" id="UP000294192"/>
    </source>
</evidence>
<evidence type="ECO:0000313" key="7">
    <source>
        <dbReference type="EMBL" id="TCG11525.1"/>
    </source>
</evidence>
<evidence type="ECO:0000259" key="6">
    <source>
        <dbReference type="Pfam" id="PF06271"/>
    </source>
</evidence>
<comment type="caution">
    <text evidence="7">The sequence shown here is derived from an EMBL/GenBank/DDBJ whole genome shotgun (WGS) entry which is preliminary data.</text>
</comment>
<gene>
    <name evidence="7" type="ORF">C4B24_01610</name>
</gene>
<proteinExistence type="predicted"/>
<comment type="subcellular location">
    <subcellularLocation>
        <location evidence="1">Membrane</location>
        <topology evidence="1">Multi-pass membrane protein</topology>
    </subcellularLocation>
</comment>